<proteinExistence type="inferred from homology"/>
<name>A0A1E1WEY6_PECGO</name>
<sequence>MQPLISPIDHESRHNSYRADDEPHVSEQTPLLRFPRPDVEPATSTTTTVVVSMLLIILISGVVIGVYLLIVQSDSENILPPVETPLQLVSASQWNYNGRPMLSSSPFKAHQVVVVQTDTEPCHSTDSCTQLLRNMQTYTTDGSLPYNFLVSSNGQTFEALGWWQPSQMFPQHPGAFVLAFIGNFTDAPPTPAQVDEAKNFFAESLSLQHLEPSYSIVGKSTKYTPKYLFKSLSSLPQWNRFESDSY</sequence>
<evidence type="ECO:0000256" key="4">
    <source>
        <dbReference type="SAM" id="MobiDB-lite"/>
    </source>
</evidence>
<keyword evidence="3" id="KW-0391">Immunity</keyword>
<gene>
    <name evidence="7" type="ORF">g.12521</name>
    <name evidence="8" type="ORF">g.12522</name>
</gene>
<dbReference type="PANTHER" id="PTHR11022">
    <property type="entry name" value="PEPTIDOGLYCAN RECOGNITION PROTEIN"/>
    <property type="match status" value="1"/>
</dbReference>
<evidence type="ECO:0000313" key="7">
    <source>
        <dbReference type="EMBL" id="JAT85516.1"/>
    </source>
</evidence>
<comment type="similarity">
    <text evidence="1">Belongs to the N-acetylmuramoyl-L-alanine amidase 2 family.</text>
</comment>
<dbReference type="GO" id="GO:0045087">
    <property type="term" value="P:innate immune response"/>
    <property type="evidence" value="ECO:0007669"/>
    <property type="project" value="UniProtKB-KW"/>
</dbReference>
<dbReference type="EMBL" id="GDQN01005538">
    <property type="protein sequence ID" value="JAT85516.1"/>
    <property type="molecule type" value="Transcribed_RNA"/>
</dbReference>
<dbReference type="GO" id="GO:0009253">
    <property type="term" value="P:peptidoglycan catabolic process"/>
    <property type="evidence" value="ECO:0007669"/>
    <property type="project" value="InterPro"/>
</dbReference>
<dbReference type="InterPro" id="IPR006619">
    <property type="entry name" value="PGRP_domain_met/bac"/>
</dbReference>
<accession>A0A1E1WEY6</accession>
<evidence type="ECO:0000259" key="6">
    <source>
        <dbReference type="SMART" id="SM00701"/>
    </source>
</evidence>
<dbReference type="Gene3D" id="3.40.80.10">
    <property type="entry name" value="Peptidoglycan recognition protein-like"/>
    <property type="match status" value="1"/>
</dbReference>
<reference evidence="7" key="1">
    <citation type="submission" date="2015-09" db="EMBL/GenBank/DDBJ databases">
        <title>De novo assembly of Pectinophora gossypiella (Pink Bollworm) gut transcriptome.</title>
        <authorList>
            <person name="Tassone E.E."/>
        </authorList>
    </citation>
    <scope>NUCLEOTIDE SEQUENCE</scope>
</reference>
<keyword evidence="5" id="KW-1133">Transmembrane helix</keyword>
<protein>
    <recommendedName>
        <fullName evidence="6">Peptidoglycan recognition protein family domain-containing protein</fullName>
    </recommendedName>
</protein>
<dbReference type="GO" id="GO:0008745">
    <property type="term" value="F:N-acetylmuramoyl-L-alanine amidase activity"/>
    <property type="evidence" value="ECO:0007669"/>
    <property type="project" value="InterPro"/>
</dbReference>
<keyword evidence="5" id="KW-0812">Transmembrane</keyword>
<keyword evidence="2" id="KW-0399">Innate immunity</keyword>
<evidence type="ECO:0000256" key="3">
    <source>
        <dbReference type="ARBA" id="ARBA00022859"/>
    </source>
</evidence>
<dbReference type="CDD" id="cd06583">
    <property type="entry name" value="PGRP"/>
    <property type="match status" value="1"/>
</dbReference>
<feature type="region of interest" description="Disordered" evidence="4">
    <location>
        <begin position="1"/>
        <end position="26"/>
    </location>
</feature>
<dbReference type="InterPro" id="IPR036505">
    <property type="entry name" value="Amidase/PGRP_sf"/>
</dbReference>
<feature type="domain" description="Peptidoglycan recognition protein family" evidence="6">
    <location>
        <begin position="86"/>
        <end position="223"/>
    </location>
</feature>
<dbReference type="EMBL" id="GDQN01000373">
    <property type="protein sequence ID" value="JAT90681.1"/>
    <property type="molecule type" value="Transcribed_RNA"/>
</dbReference>
<dbReference type="OrthoDB" id="7939567at2759"/>
<dbReference type="InterPro" id="IPR015510">
    <property type="entry name" value="PGRP"/>
</dbReference>
<feature type="compositionally biased region" description="Basic and acidic residues" evidence="4">
    <location>
        <begin position="8"/>
        <end position="25"/>
    </location>
</feature>
<dbReference type="SUPFAM" id="SSF55846">
    <property type="entry name" value="N-acetylmuramoyl-L-alanine amidase-like"/>
    <property type="match status" value="1"/>
</dbReference>
<dbReference type="GO" id="GO:0008270">
    <property type="term" value="F:zinc ion binding"/>
    <property type="evidence" value="ECO:0007669"/>
    <property type="project" value="InterPro"/>
</dbReference>
<evidence type="ECO:0000313" key="8">
    <source>
        <dbReference type="EMBL" id="JAT90681.1"/>
    </source>
</evidence>
<dbReference type="SMART" id="SM00701">
    <property type="entry name" value="PGRP"/>
    <property type="match status" value="1"/>
</dbReference>
<dbReference type="PANTHER" id="PTHR11022:SF73">
    <property type="entry name" value="PEPTIDOGLYCAN-RECOGNITION PROTEIN LD"/>
    <property type="match status" value="1"/>
</dbReference>
<dbReference type="AlphaFoldDB" id="A0A1E1WEY6"/>
<dbReference type="InterPro" id="IPR002502">
    <property type="entry name" value="Amidase_domain"/>
</dbReference>
<evidence type="ECO:0000256" key="5">
    <source>
        <dbReference type="SAM" id="Phobius"/>
    </source>
</evidence>
<keyword evidence="5" id="KW-0472">Membrane</keyword>
<evidence type="ECO:0000256" key="2">
    <source>
        <dbReference type="ARBA" id="ARBA00022588"/>
    </source>
</evidence>
<evidence type="ECO:0000256" key="1">
    <source>
        <dbReference type="ARBA" id="ARBA00007553"/>
    </source>
</evidence>
<feature type="transmembrane region" description="Helical" evidence="5">
    <location>
        <begin position="49"/>
        <end position="70"/>
    </location>
</feature>
<organism evidence="7">
    <name type="scientific">Pectinophora gossypiella</name>
    <name type="common">Cotton pink bollworm</name>
    <name type="synonym">Depressaria gossypiella</name>
    <dbReference type="NCBI Taxonomy" id="13191"/>
    <lineage>
        <taxon>Eukaryota</taxon>
        <taxon>Metazoa</taxon>
        <taxon>Ecdysozoa</taxon>
        <taxon>Arthropoda</taxon>
        <taxon>Hexapoda</taxon>
        <taxon>Insecta</taxon>
        <taxon>Pterygota</taxon>
        <taxon>Neoptera</taxon>
        <taxon>Endopterygota</taxon>
        <taxon>Lepidoptera</taxon>
        <taxon>Glossata</taxon>
        <taxon>Ditrysia</taxon>
        <taxon>Gelechioidea</taxon>
        <taxon>Gelechiidae</taxon>
        <taxon>Apatetrinae</taxon>
        <taxon>Pectinophora</taxon>
    </lineage>
</organism>